<accession>A0ABY2HTL3</accession>
<protein>
    <submittedName>
        <fullName evidence="1">Uncharacterized protein</fullName>
    </submittedName>
</protein>
<sequence length="59" mass="6771">MSEWHCQISPFNVSTFLSFYNSLIPSFSHSIILSFSHSIISLSYHTSISNKNLRCTFVL</sequence>
<dbReference type="Proteomes" id="UP000297429">
    <property type="component" value="Unassembled WGS sequence"/>
</dbReference>
<gene>
    <name evidence="1" type="ORF">E3V97_04345</name>
</gene>
<proteinExistence type="predicted"/>
<name>A0ABY2HTL3_9SPHI</name>
<reference evidence="1 2" key="1">
    <citation type="submission" date="2019-03" db="EMBL/GenBank/DDBJ databases">
        <authorList>
            <person name="He R.-H."/>
        </authorList>
    </citation>
    <scope>NUCLEOTIDE SEQUENCE [LARGE SCALE GENOMIC DNA]</scope>
    <source>
        <strain evidence="1 2">DSM 19624</strain>
    </source>
</reference>
<evidence type="ECO:0000313" key="1">
    <source>
        <dbReference type="EMBL" id="TFB33280.1"/>
    </source>
</evidence>
<evidence type="ECO:0000313" key="2">
    <source>
        <dbReference type="Proteomes" id="UP000297429"/>
    </source>
</evidence>
<comment type="caution">
    <text evidence="1">The sequence shown here is derived from an EMBL/GenBank/DDBJ whole genome shotgun (WGS) entry which is preliminary data.</text>
</comment>
<keyword evidence="2" id="KW-1185">Reference proteome</keyword>
<organism evidence="1 2">
    <name type="scientific">Pedobacter alluvionis</name>
    <dbReference type="NCBI Taxonomy" id="475253"/>
    <lineage>
        <taxon>Bacteria</taxon>
        <taxon>Pseudomonadati</taxon>
        <taxon>Bacteroidota</taxon>
        <taxon>Sphingobacteriia</taxon>
        <taxon>Sphingobacteriales</taxon>
        <taxon>Sphingobacteriaceae</taxon>
        <taxon>Pedobacter</taxon>
    </lineage>
</organism>
<dbReference type="EMBL" id="SOPX01000001">
    <property type="protein sequence ID" value="TFB33280.1"/>
    <property type="molecule type" value="Genomic_DNA"/>
</dbReference>